<dbReference type="SMART" id="SM00382">
    <property type="entry name" value="AAA"/>
    <property type="match status" value="1"/>
</dbReference>
<evidence type="ECO:0000259" key="6">
    <source>
        <dbReference type="PROSITE" id="PS50893"/>
    </source>
</evidence>
<protein>
    <submittedName>
        <fullName evidence="7">ABC transporter ATP-binding protein</fullName>
    </submittedName>
</protein>
<dbReference type="SUPFAM" id="SSF52540">
    <property type="entry name" value="P-loop containing nucleoside triphosphate hydrolases"/>
    <property type="match status" value="1"/>
</dbReference>
<keyword evidence="5" id="KW-0029">Amino-acid transport</keyword>
<keyword evidence="2" id="KW-0813">Transport</keyword>
<evidence type="ECO:0000256" key="4">
    <source>
        <dbReference type="ARBA" id="ARBA00022840"/>
    </source>
</evidence>
<keyword evidence="3" id="KW-0547">Nucleotide-binding</keyword>
<dbReference type="CDD" id="cd03224">
    <property type="entry name" value="ABC_TM1139_LivF_branched"/>
    <property type="match status" value="1"/>
</dbReference>
<reference evidence="7" key="1">
    <citation type="journal article" date="2020" name="mSystems">
        <title>Genome- and Community-Level Interaction Insights into Carbon Utilization and Element Cycling Functions of Hydrothermarchaeota in Hydrothermal Sediment.</title>
        <authorList>
            <person name="Zhou Z."/>
            <person name="Liu Y."/>
            <person name="Xu W."/>
            <person name="Pan J."/>
            <person name="Luo Z.H."/>
            <person name="Li M."/>
        </authorList>
    </citation>
    <scope>NUCLEOTIDE SEQUENCE [LARGE SCALE GENOMIC DNA]</scope>
    <source>
        <strain evidence="7">SpSt-132</strain>
    </source>
</reference>
<evidence type="ECO:0000256" key="1">
    <source>
        <dbReference type="ARBA" id="ARBA00005417"/>
    </source>
</evidence>
<dbReference type="EMBL" id="DSFP01000072">
    <property type="protein sequence ID" value="HEW46702.1"/>
    <property type="molecule type" value="Genomic_DNA"/>
</dbReference>
<dbReference type="Gene3D" id="3.40.50.300">
    <property type="entry name" value="P-loop containing nucleotide triphosphate hydrolases"/>
    <property type="match status" value="1"/>
</dbReference>
<organism evidence="7">
    <name type="scientific">Hydrogenobacter sp</name>
    <dbReference type="NCBI Taxonomy" id="2152829"/>
    <lineage>
        <taxon>Bacteria</taxon>
        <taxon>Pseudomonadati</taxon>
        <taxon>Aquificota</taxon>
        <taxon>Aquificia</taxon>
        <taxon>Aquificales</taxon>
        <taxon>Aquificaceae</taxon>
        <taxon>Hydrogenobacter</taxon>
    </lineage>
</organism>
<gene>
    <name evidence="7" type="ORF">ENO47_08610</name>
</gene>
<dbReference type="InterPro" id="IPR052156">
    <property type="entry name" value="BCAA_Transport_ATP-bd_LivF"/>
</dbReference>
<accession>A0A7C2V682</accession>
<evidence type="ECO:0000313" key="7">
    <source>
        <dbReference type="EMBL" id="HEW46702.1"/>
    </source>
</evidence>
<feature type="domain" description="ABC transporter" evidence="6">
    <location>
        <begin position="2"/>
        <end position="220"/>
    </location>
</feature>
<comment type="caution">
    <text evidence="7">The sequence shown here is derived from an EMBL/GenBank/DDBJ whole genome shotgun (WGS) entry which is preliminary data.</text>
</comment>
<dbReference type="InterPro" id="IPR003439">
    <property type="entry name" value="ABC_transporter-like_ATP-bd"/>
</dbReference>
<dbReference type="InterPro" id="IPR003593">
    <property type="entry name" value="AAA+_ATPase"/>
</dbReference>
<dbReference type="InterPro" id="IPR027417">
    <property type="entry name" value="P-loop_NTPase"/>
</dbReference>
<dbReference type="PROSITE" id="PS50893">
    <property type="entry name" value="ABC_TRANSPORTER_2"/>
    <property type="match status" value="1"/>
</dbReference>
<proteinExistence type="inferred from homology"/>
<dbReference type="GO" id="GO:0015807">
    <property type="term" value="P:L-amino acid transport"/>
    <property type="evidence" value="ECO:0007669"/>
    <property type="project" value="TreeGrafter"/>
</dbReference>
<evidence type="ECO:0000256" key="5">
    <source>
        <dbReference type="ARBA" id="ARBA00022970"/>
    </source>
</evidence>
<evidence type="ECO:0000256" key="2">
    <source>
        <dbReference type="ARBA" id="ARBA00022448"/>
    </source>
</evidence>
<dbReference type="AlphaFoldDB" id="A0A7C2V682"/>
<sequence>MVVLKEINMVLYEGESVVVFGSNGSGKSTLLRTIAGLLKPWKGSIRFKDRNISEVSPYDRLKLGIALASDTKNLFLDMTVEENLTLGAYTKRRDFKDRLEKIYHFFPELAQVRRKLAGDLSGGFQRMLSIGRALMSKPVLLMIDELSLGLSPKVVDRLGETLREISTKEGVSLLVVEQEIYLAKLLCKRGYVLDLGSLVAEGDVEELLSKDVVRKVYMGLW</sequence>
<dbReference type="GO" id="GO:0005524">
    <property type="term" value="F:ATP binding"/>
    <property type="evidence" value="ECO:0007669"/>
    <property type="project" value="UniProtKB-KW"/>
</dbReference>
<dbReference type="PANTHER" id="PTHR43820:SF4">
    <property type="entry name" value="HIGH-AFFINITY BRANCHED-CHAIN AMINO ACID TRANSPORT ATP-BINDING PROTEIN LIVF"/>
    <property type="match status" value="1"/>
</dbReference>
<dbReference type="GO" id="GO:0015658">
    <property type="term" value="F:branched-chain amino acid transmembrane transporter activity"/>
    <property type="evidence" value="ECO:0007669"/>
    <property type="project" value="TreeGrafter"/>
</dbReference>
<dbReference type="GO" id="GO:0016887">
    <property type="term" value="F:ATP hydrolysis activity"/>
    <property type="evidence" value="ECO:0007669"/>
    <property type="project" value="InterPro"/>
</dbReference>
<dbReference type="PANTHER" id="PTHR43820">
    <property type="entry name" value="HIGH-AFFINITY BRANCHED-CHAIN AMINO ACID TRANSPORT ATP-BINDING PROTEIN LIVF"/>
    <property type="match status" value="1"/>
</dbReference>
<name>A0A7C2V682_9AQUI</name>
<dbReference type="Pfam" id="PF00005">
    <property type="entry name" value="ABC_tran"/>
    <property type="match status" value="1"/>
</dbReference>
<evidence type="ECO:0000256" key="3">
    <source>
        <dbReference type="ARBA" id="ARBA00022741"/>
    </source>
</evidence>
<comment type="similarity">
    <text evidence="1">Belongs to the ABC transporter superfamily.</text>
</comment>
<keyword evidence="4 7" id="KW-0067">ATP-binding</keyword>